<proteinExistence type="predicted"/>
<sequence>MSDYPSLDASLKQLAAHDIVHDPSDFMDGVWQRAGQLGEVADRRRRAALFCSLFVIGLGAGFGTTIMPYNQGSTASSAYNDFASNEHLSPAALLHVGS</sequence>
<reference evidence="1" key="1">
    <citation type="submission" date="2015-05" db="EMBL/GenBank/DDBJ databases">
        <title>The complete genome of Altererythrobacter atlanticus strain 26DY36.</title>
        <authorList>
            <person name="Wu Y.-H."/>
            <person name="Cheng H."/>
            <person name="Wu X.-W."/>
        </authorList>
    </citation>
    <scope>NUCLEOTIDE SEQUENCE [LARGE SCALE GENOMIC DNA]</scope>
    <source>
        <strain evidence="1">26DY36</strain>
    </source>
</reference>
<dbReference type="KEGG" id="aay:WYH_02567"/>
<organism evidence="1 2">
    <name type="scientific">Croceibacterium atlanticum</name>
    <dbReference type="NCBI Taxonomy" id="1267766"/>
    <lineage>
        <taxon>Bacteria</taxon>
        <taxon>Pseudomonadati</taxon>
        <taxon>Pseudomonadota</taxon>
        <taxon>Alphaproteobacteria</taxon>
        <taxon>Sphingomonadales</taxon>
        <taxon>Erythrobacteraceae</taxon>
        <taxon>Croceibacterium</taxon>
    </lineage>
</organism>
<evidence type="ECO:0000313" key="1">
    <source>
        <dbReference type="EMBL" id="AKH43597.1"/>
    </source>
</evidence>
<dbReference type="AlphaFoldDB" id="A0A0F7KWL1"/>
<evidence type="ECO:0000313" key="2">
    <source>
        <dbReference type="Proteomes" id="UP000034392"/>
    </source>
</evidence>
<dbReference type="STRING" id="1267766.WYH_02567"/>
<name>A0A0F7KWL1_9SPHN</name>
<protein>
    <submittedName>
        <fullName evidence="1">Uncharacterized protein</fullName>
    </submittedName>
</protein>
<gene>
    <name evidence="1" type="ORF">WYH_02567</name>
</gene>
<dbReference type="RefSeq" id="WP_046904111.1">
    <property type="nucleotide sequence ID" value="NZ_CP011452.2"/>
</dbReference>
<dbReference type="Proteomes" id="UP000034392">
    <property type="component" value="Chromosome"/>
</dbReference>
<keyword evidence="2" id="KW-1185">Reference proteome</keyword>
<dbReference type="OrthoDB" id="7509627at2"/>
<accession>A0A0F7KWL1</accession>
<dbReference type="PATRIC" id="fig|1267766.3.peg.2599"/>
<dbReference type="EMBL" id="CP011452">
    <property type="protein sequence ID" value="AKH43597.1"/>
    <property type="molecule type" value="Genomic_DNA"/>
</dbReference>